<comment type="catalytic activity">
    <reaction evidence="13">
        <text>Hydrolysis of Ala-|-Gly bond in repressor LexA.</text>
        <dbReference type="EC" id="3.4.21.88"/>
    </reaction>
</comment>
<keyword evidence="18" id="KW-1185">Reference proteome</keyword>
<evidence type="ECO:0000256" key="11">
    <source>
        <dbReference type="ARBA" id="ARBA00023204"/>
    </source>
</evidence>
<evidence type="ECO:0000256" key="8">
    <source>
        <dbReference type="ARBA" id="ARBA00023015"/>
    </source>
</evidence>
<dbReference type="GO" id="GO:0006260">
    <property type="term" value="P:DNA replication"/>
    <property type="evidence" value="ECO:0007669"/>
    <property type="project" value="UniProtKB-UniRule"/>
</dbReference>
<dbReference type="InterPro" id="IPR006199">
    <property type="entry name" value="LexA_DNA-bd_dom"/>
</dbReference>
<feature type="domain" description="LexA repressor DNA-binding" evidence="16">
    <location>
        <begin position="5"/>
        <end position="68"/>
    </location>
</feature>
<keyword evidence="4 13" id="KW-0235">DNA replication</keyword>
<evidence type="ECO:0000256" key="13">
    <source>
        <dbReference type="HAMAP-Rule" id="MF_00015"/>
    </source>
</evidence>
<protein>
    <recommendedName>
        <fullName evidence="13">LexA repressor</fullName>
        <ecNumber evidence="13">3.4.21.88</ecNumber>
    </recommendedName>
</protein>
<evidence type="ECO:0000259" key="16">
    <source>
        <dbReference type="Pfam" id="PF01726"/>
    </source>
</evidence>
<dbReference type="AlphaFoldDB" id="A0A1G6T9C7"/>
<dbReference type="GO" id="GO:0006508">
    <property type="term" value="P:proteolysis"/>
    <property type="evidence" value="ECO:0007669"/>
    <property type="project" value="InterPro"/>
</dbReference>
<dbReference type="FunFam" id="1.10.10.10:FF:000009">
    <property type="entry name" value="LexA repressor"/>
    <property type="match status" value="1"/>
</dbReference>
<dbReference type="CDD" id="cd00090">
    <property type="entry name" value="HTH_ARSR"/>
    <property type="match status" value="1"/>
</dbReference>
<comment type="similarity">
    <text evidence="1 13 14">Belongs to the peptidase S24 family.</text>
</comment>
<dbReference type="GO" id="GO:0045892">
    <property type="term" value="P:negative regulation of DNA-templated transcription"/>
    <property type="evidence" value="ECO:0007669"/>
    <property type="project" value="UniProtKB-UniRule"/>
</dbReference>
<dbReference type="InterPro" id="IPR036390">
    <property type="entry name" value="WH_DNA-bd_sf"/>
</dbReference>
<evidence type="ECO:0000256" key="5">
    <source>
        <dbReference type="ARBA" id="ARBA00022763"/>
    </source>
</evidence>
<sequence>MQIKTALSARQVRILDFITAEVEEKGYPPSVREIGEAVDLKSSSTVHNHLNQLEKKGYIQRDPTKPRAIMILKNSDGSDYRSFAAVNEEVFEEMVGLPVYGAVAAGAPIFADENLEDRIAMPMRFIRDEGAFMLRIRGESMIDAGILDGDYIIVAPQPTAANGDIIVALIGDEATCKTYYREKNRIRLQPENPSMEPIYAENPMIIGKVIGCYRDMHR</sequence>
<evidence type="ECO:0000256" key="10">
    <source>
        <dbReference type="ARBA" id="ARBA00023163"/>
    </source>
</evidence>
<dbReference type="Pfam" id="PF00717">
    <property type="entry name" value="Peptidase_S24"/>
    <property type="match status" value="1"/>
</dbReference>
<dbReference type="HAMAP" id="MF_00015">
    <property type="entry name" value="LexA"/>
    <property type="match status" value="1"/>
</dbReference>
<evidence type="ECO:0000256" key="3">
    <source>
        <dbReference type="ARBA" id="ARBA00022491"/>
    </source>
</evidence>
<gene>
    <name evidence="13" type="primary">lexA</name>
    <name evidence="17" type="ORF">SAMN04489866_10293</name>
</gene>
<proteinExistence type="inferred from homology"/>
<feature type="active site" description="For autocatalytic cleavage activity" evidence="13">
    <location>
        <position position="140"/>
    </location>
</feature>
<dbReference type="PANTHER" id="PTHR33516:SF2">
    <property type="entry name" value="LEXA REPRESSOR-RELATED"/>
    <property type="match status" value="1"/>
</dbReference>
<dbReference type="InterPro" id="IPR006200">
    <property type="entry name" value="LexA"/>
</dbReference>
<dbReference type="FunFam" id="2.10.109.10:FF:000001">
    <property type="entry name" value="LexA repressor"/>
    <property type="match status" value="1"/>
</dbReference>
<feature type="DNA-binding region" description="H-T-H motif" evidence="13">
    <location>
        <begin position="31"/>
        <end position="51"/>
    </location>
</feature>
<evidence type="ECO:0000259" key="15">
    <source>
        <dbReference type="Pfam" id="PF00717"/>
    </source>
</evidence>
<dbReference type="InterPro" id="IPR036286">
    <property type="entry name" value="LexA/Signal_pep-like_sf"/>
</dbReference>
<keyword evidence="6 13" id="KW-0378">Hydrolase</keyword>
<name>A0A1G6T9C7_PEPNI</name>
<keyword evidence="7 13" id="KW-0068">Autocatalytic cleavage</keyword>
<feature type="domain" description="Peptidase S24/S26A/S26B/S26C" evidence="15">
    <location>
        <begin position="98"/>
        <end position="210"/>
    </location>
</feature>
<feature type="site" description="Cleavage; by autolysis" evidence="13">
    <location>
        <begin position="105"/>
        <end position="106"/>
    </location>
</feature>
<evidence type="ECO:0000256" key="12">
    <source>
        <dbReference type="ARBA" id="ARBA00023236"/>
    </source>
</evidence>
<keyword evidence="11 13" id="KW-0234">DNA repair</keyword>
<dbReference type="SUPFAM" id="SSF46785">
    <property type="entry name" value="Winged helix' DNA-binding domain"/>
    <property type="match status" value="1"/>
</dbReference>
<dbReference type="PANTHER" id="PTHR33516">
    <property type="entry name" value="LEXA REPRESSOR"/>
    <property type="match status" value="1"/>
</dbReference>
<reference evidence="17 18" key="1">
    <citation type="submission" date="2016-10" db="EMBL/GenBank/DDBJ databases">
        <authorList>
            <person name="de Groot N.N."/>
        </authorList>
    </citation>
    <scope>NUCLEOTIDE SEQUENCE [LARGE SCALE GENOMIC DNA]</scope>
    <source>
        <strain evidence="17 18">DSM 20475</strain>
    </source>
</reference>
<dbReference type="InterPro" id="IPR036388">
    <property type="entry name" value="WH-like_DNA-bd_sf"/>
</dbReference>
<keyword evidence="12 13" id="KW-0742">SOS response</keyword>
<evidence type="ECO:0000256" key="14">
    <source>
        <dbReference type="RuleBase" id="RU003991"/>
    </source>
</evidence>
<keyword evidence="5 13" id="KW-0227">DNA damage</keyword>
<evidence type="ECO:0000256" key="4">
    <source>
        <dbReference type="ARBA" id="ARBA00022705"/>
    </source>
</evidence>
<dbReference type="InterPro" id="IPR011991">
    <property type="entry name" value="ArsR-like_HTH"/>
</dbReference>
<dbReference type="Proteomes" id="UP000198995">
    <property type="component" value="Unassembled WGS sequence"/>
</dbReference>
<dbReference type="EC" id="3.4.21.88" evidence="13"/>
<dbReference type="RefSeq" id="WP_423230812.1">
    <property type="nucleotide sequence ID" value="NZ_FNAF01000002.1"/>
</dbReference>
<dbReference type="GO" id="GO:0003677">
    <property type="term" value="F:DNA binding"/>
    <property type="evidence" value="ECO:0007669"/>
    <property type="project" value="UniProtKB-UniRule"/>
</dbReference>
<dbReference type="Pfam" id="PF01726">
    <property type="entry name" value="LexA_DNA_bind"/>
    <property type="match status" value="1"/>
</dbReference>
<dbReference type="Gene3D" id="2.10.109.10">
    <property type="entry name" value="Umud Fragment, subunit A"/>
    <property type="match status" value="1"/>
</dbReference>
<dbReference type="PRINTS" id="PR00726">
    <property type="entry name" value="LEXASERPTASE"/>
</dbReference>
<comment type="subunit">
    <text evidence="2 13">Homodimer.</text>
</comment>
<evidence type="ECO:0000256" key="6">
    <source>
        <dbReference type="ARBA" id="ARBA00022801"/>
    </source>
</evidence>
<feature type="active site" description="For autocatalytic cleavage activity" evidence="13">
    <location>
        <position position="177"/>
    </location>
</feature>
<dbReference type="GO" id="GO:0009432">
    <property type="term" value="P:SOS response"/>
    <property type="evidence" value="ECO:0007669"/>
    <property type="project" value="UniProtKB-UniRule"/>
</dbReference>
<comment type="function">
    <text evidence="13">Represses a number of genes involved in the response to DNA damage (SOS response), including recA and lexA. In the presence of single-stranded DNA, RecA interacts with LexA causing an autocatalytic cleavage which disrupts the DNA-binding part of LexA, leading to derepression of the SOS regulon and eventually DNA repair.</text>
</comment>
<dbReference type="InterPro" id="IPR039418">
    <property type="entry name" value="LexA-like"/>
</dbReference>
<dbReference type="CDD" id="cd06529">
    <property type="entry name" value="S24_LexA-like"/>
    <property type="match status" value="1"/>
</dbReference>
<evidence type="ECO:0000313" key="18">
    <source>
        <dbReference type="Proteomes" id="UP000198995"/>
    </source>
</evidence>
<keyword evidence="9 13" id="KW-0238">DNA-binding</keyword>
<evidence type="ECO:0000256" key="9">
    <source>
        <dbReference type="ARBA" id="ARBA00023125"/>
    </source>
</evidence>
<dbReference type="SUPFAM" id="SSF51306">
    <property type="entry name" value="LexA/Signal peptidase"/>
    <property type="match status" value="1"/>
</dbReference>
<keyword evidence="8 13" id="KW-0805">Transcription regulation</keyword>
<accession>A0A1G6T9C7</accession>
<evidence type="ECO:0000313" key="17">
    <source>
        <dbReference type="EMBL" id="SDD25623.1"/>
    </source>
</evidence>
<dbReference type="GO" id="GO:0004252">
    <property type="term" value="F:serine-type endopeptidase activity"/>
    <property type="evidence" value="ECO:0007669"/>
    <property type="project" value="UniProtKB-UniRule"/>
</dbReference>
<organism evidence="17 18">
    <name type="scientific">Peptococcus niger</name>
    <dbReference type="NCBI Taxonomy" id="2741"/>
    <lineage>
        <taxon>Bacteria</taxon>
        <taxon>Bacillati</taxon>
        <taxon>Bacillota</taxon>
        <taxon>Clostridia</taxon>
        <taxon>Eubacteriales</taxon>
        <taxon>Peptococcaceae</taxon>
        <taxon>Peptococcus</taxon>
    </lineage>
</organism>
<dbReference type="NCBIfam" id="TIGR00498">
    <property type="entry name" value="lexA"/>
    <property type="match status" value="1"/>
</dbReference>
<evidence type="ECO:0000256" key="7">
    <source>
        <dbReference type="ARBA" id="ARBA00022813"/>
    </source>
</evidence>
<dbReference type="InterPro" id="IPR006197">
    <property type="entry name" value="Peptidase_S24_LexA"/>
</dbReference>
<dbReference type="GO" id="GO:0006281">
    <property type="term" value="P:DNA repair"/>
    <property type="evidence" value="ECO:0007669"/>
    <property type="project" value="UniProtKB-UniRule"/>
</dbReference>
<dbReference type="EMBL" id="FNAF01000002">
    <property type="protein sequence ID" value="SDD25623.1"/>
    <property type="molecule type" value="Genomic_DNA"/>
</dbReference>
<dbReference type="InterPro" id="IPR050077">
    <property type="entry name" value="LexA_repressor"/>
</dbReference>
<keyword evidence="10 13" id="KW-0804">Transcription</keyword>
<keyword evidence="3 13" id="KW-0678">Repressor</keyword>
<evidence type="ECO:0000256" key="2">
    <source>
        <dbReference type="ARBA" id="ARBA00011738"/>
    </source>
</evidence>
<dbReference type="InterPro" id="IPR015927">
    <property type="entry name" value="Peptidase_S24_S26A/B/C"/>
</dbReference>
<evidence type="ECO:0000256" key="1">
    <source>
        <dbReference type="ARBA" id="ARBA00007484"/>
    </source>
</evidence>
<dbReference type="STRING" id="2741.SAMN04489866_10293"/>
<dbReference type="Gene3D" id="1.10.10.10">
    <property type="entry name" value="Winged helix-like DNA-binding domain superfamily/Winged helix DNA-binding domain"/>
    <property type="match status" value="1"/>
</dbReference>